<name>A0ABV2HVG7_9HYPH</name>
<evidence type="ECO:0000256" key="1">
    <source>
        <dbReference type="ARBA" id="ARBA00023125"/>
    </source>
</evidence>
<dbReference type="EMBL" id="JBEPLM010000007">
    <property type="protein sequence ID" value="MET3594615.1"/>
    <property type="molecule type" value="Genomic_DNA"/>
</dbReference>
<feature type="domain" description="OmpR/PhoB-type" evidence="3">
    <location>
        <begin position="9"/>
        <end position="105"/>
    </location>
</feature>
<keyword evidence="1 2" id="KW-0238">DNA-binding</keyword>
<evidence type="ECO:0000259" key="3">
    <source>
        <dbReference type="PROSITE" id="PS51755"/>
    </source>
</evidence>
<accession>A0ABV2HVG7</accession>
<dbReference type="Gene3D" id="1.10.10.10">
    <property type="entry name" value="Winged helix-like DNA-binding domain superfamily/Winged helix DNA-binding domain"/>
    <property type="match status" value="1"/>
</dbReference>
<dbReference type="Proteomes" id="UP001549036">
    <property type="component" value="Unassembled WGS sequence"/>
</dbReference>
<sequence>MGEADNRDRATIRLGACAFDRERGLLLDKGRPVDVRARTFSLLVFLVEHANRVVSRDQIFEVVWKGLVVTDDALTQTIRDLRNVLGDDGAALIKTVAKRGYMLTLQSQDEAKGRGATSVEPQAVAQDFGQRSPSPETQLDTLVTPHADADLPGERSLQSAFDLLVDESRSTVPLVGSARSAEAQPVRTSGRDRPAVAVLPFALEDIASRHLHVLRDGLLRDIIRDLARLRTVFVIAANSLQALSSVGLNSLKAARLLRCDYVCAGTITLDGATLRVDVELIAAAGGHVIFSEIFSRPLASISQFGQTLADEIATLIADEVNLAERNIAVRRPLHELDAWQAYHRGLGHMHMFTGQDNTVAEDLFKAAIDLDPRFAGPYASLSFTHFLRAYLFDPSHLSAEGRLAHDLAARAVAVDPYDPAAHCALGRALWIVGAREEAAEALERATVLSPSYAFGHYSRAFIQAHSGDARMAIQAADHARELSPFDPFLAPNQAVRAISLLRLGRADEAAAWALRATLHRNAHAHVRRVAVLALTAAGRTDEAKQLAQVVNSESPENGNELFIRANRMRPDDEKLLRDLGQRSGLR</sequence>
<keyword evidence="5" id="KW-1185">Reference proteome</keyword>
<feature type="DNA-binding region" description="OmpR/PhoB-type" evidence="2">
    <location>
        <begin position="9"/>
        <end position="105"/>
    </location>
</feature>
<dbReference type="PANTHER" id="PTHR12558:SF33">
    <property type="entry name" value="BLL7664 PROTEIN"/>
    <property type="match status" value="1"/>
</dbReference>
<dbReference type="PROSITE" id="PS51755">
    <property type="entry name" value="OMPR_PHOB"/>
    <property type="match status" value="1"/>
</dbReference>
<evidence type="ECO:0000256" key="2">
    <source>
        <dbReference type="PROSITE-ProRule" id="PRU01091"/>
    </source>
</evidence>
<reference evidence="4 5" key="1">
    <citation type="submission" date="2024-06" db="EMBL/GenBank/DDBJ databases">
        <title>Genomic Encyclopedia of Type Strains, Phase IV (KMG-IV): sequencing the most valuable type-strain genomes for metagenomic binning, comparative biology and taxonomic classification.</title>
        <authorList>
            <person name="Goeker M."/>
        </authorList>
    </citation>
    <scope>NUCLEOTIDE SEQUENCE [LARGE SCALE GENOMIC DNA]</scope>
    <source>
        <strain evidence="4 5">DSM 29846</strain>
    </source>
</reference>
<dbReference type="InterPro" id="IPR019734">
    <property type="entry name" value="TPR_rpt"/>
</dbReference>
<dbReference type="SMART" id="SM00862">
    <property type="entry name" value="Trans_reg_C"/>
    <property type="match status" value="1"/>
</dbReference>
<dbReference type="Gene3D" id="3.40.50.10070">
    <property type="entry name" value="TolB, N-terminal domain"/>
    <property type="match status" value="1"/>
</dbReference>
<dbReference type="CDD" id="cd00383">
    <property type="entry name" value="trans_reg_C"/>
    <property type="match status" value="1"/>
</dbReference>
<dbReference type="RefSeq" id="WP_354416074.1">
    <property type="nucleotide sequence ID" value="NZ_JBEPLM010000007.1"/>
</dbReference>
<dbReference type="InterPro" id="IPR011990">
    <property type="entry name" value="TPR-like_helical_dom_sf"/>
</dbReference>
<dbReference type="Gene3D" id="1.25.40.10">
    <property type="entry name" value="Tetratricopeptide repeat domain"/>
    <property type="match status" value="1"/>
</dbReference>
<evidence type="ECO:0000313" key="5">
    <source>
        <dbReference type="Proteomes" id="UP001549036"/>
    </source>
</evidence>
<dbReference type="InterPro" id="IPR036388">
    <property type="entry name" value="WH-like_DNA-bd_sf"/>
</dbReference>
<protein>
    <submittedName>
        <fullName evidence="4">DNA-binding winged helix-turn-helix (WHTH) protein/TolB-like protein/Flp pilus assembly protein TadD</fullName>
    </submittedName>
</protein>
<dbReference type="Pfam" id="PF00486">
    <property type="entry name" value="Trans_reg_C"/>
    <property type="match status" value="1"/>
</dbReference>
<organism evidence="4 5">
    <name type="scientific">Mesorhizobium shonense</name>
    <dbReference type="NCBI Taxonomy" id="1209948"/>
    <lineage>
        <taxon>Bacteria</taxon>
        <taxon>Pseudomonadati</taxon>
        <taxon>Pseudomonadota</taxon>
        <taxon>Alphaproteobacteria</taxon>
        <taxon>Hyphomicrobiales</taxon>
        <taxon>Phyllobacteriaceae</taxon>
        <taxon>Mesorhizobium</taxon>
    </lineage>
</organism>
<dbReference type="SMART" id="SM00028">
    <property type="entry name" value="TPR"/>
    <property type="match status" value="2"/>
</dbReference>
<dbReference type="SUPFAM" id="SSF46894">
    <property type="entry name" value="C-terminal effector domain of the bipartite response regulators"/>
    <property type="match status" value="1"/>
</dbReference>
<dbReference type="InterPro" id="IPR001867">
    <property type="entry name" value="OmpR/PhoB-type_DNA-bd"/>
</dbReference>
<evidence type="ECO:0000313" key="4">
    <source>
        <dbReference type="EMBL" id="MET3594615.1"/>
    </source>
</evidence>
<dbReference type="InterPro" id="IPR016032">
    <property type="entry name" value="Sig_transdc_resp-reg_C-effctor"/>
</dbReference>
<dbReference type="SUPFAM" id="SSF48452">
    <property type="entry name" value="TPR-like"/>
    <property type="match status" value="1"/>
</dbReference>
<comment type="caution">
    <text evidence="4">The sequence shown here is derived from an EMBL/GenBank/DDBJ whole genome shotgun (WGS) entry which is preliminary data.</text>
</comment>
<proteinExistence type="predicted"/>
<dbReference type="PANTHER" id="PTHR12558">
    <property type="entry name" value="CELL DIVISION CYCLE 16,23,27"/>
    <property type="match status" value="1"/>
</dbReference>
<gene>
    <name evidence="4" type="ORF">ABID26_004023</name>
</gene>